<dbReference type="PANTHER" id="PTHR10556:SF43">
    <property type="entry name" value="STEROID 5-ALPHA-REDUCTASE DET2"/>
    <property type="match status" value="1"/>
</dbReference>
<dbReference type="PROSITE" id="PS50244">
    <property type="entry name" value="S5A_REDUCTASE"/>
    <property type="match status" value="1"/>
</dbReference>
<keyword evidence="8" id="KW-1185">Reference proteome</keyword>
<feature type="domain" description="3-oxo-5-alpha-steroid 4-dehydrogenase C-terminal" evidence="7">
    <location>
        <begin position="268"/>
        <end position="415"/>
    </location>
</feature>
<name>A0A6P4YP04_BRABE</name>
<accession>A0A6P4YP04</accession>
<comment type="similarity">
    <text evidence="2">Belongs to the steroid 5-alpha reductase family.</text>
</comment>
<feature type="transmembrane region" description="Helical" evidence="6">
    <location>
        <begin position="66"/>
        <end position="84"/>
    </location>
</feature>
<dbReference type="GO" id="GO:0006629">
    <property type="term" value="P:lipid metabolic process"/>
    <property type="evidence" value="ECO:0007669"/>
    <property type="project" value="InterPro"/>
</dbReference>
<evidence type="ECO:0000256" key="4">
    <source>
        <dbReference type="ARBA" id="ARBA00022989"/>
    </source>
</evidence>
<feature type="transmembrane region" description="Helical" evidence="6">
    <location>
        <begin position="362"/>
        <end position="386"/>
    </location>
</feature>
<reference evidence="9" key="1">
    <citation type="submission" date="2025-08" db="UniProtKB">
        <authorList>
            <consortium name="RefSeq"/>
        </authorList>
    </citation>
    <scope>IDENTIFICATION</scope>
    <source>
        <tissue evidence="9">Gonad</tissue>
    </source>
</reference>
<dbReference type="PANTHER" id="PTHR10556">
    <property type="entry name" value="3-OXO-5-ALPHA-STEROID 4-DEHYDROGENASE"/>
    <property type="match status" value="1"/>
</dbReference>
<dbReference type="Pfam" id="PF02544">
    <property type="entry name" value="Steroid_dh"/>
    <property type="match status" value="2"/>
</dbReference>
<feature type="domain" description="3-oxo-5-alpha-steroid 4-dehydrogenase C-terminal" evidence="7">
    <location>
        <begin position="121"/>
        <end position="189"/>
    </location>
</feature>
<evidence type="ECO:0000259" key="7">
    <source>
        <dbReference type="Pfam" id="PF02544"/>
    </source>
</evidence>
<evidence type="ECO:0000256" key="2">
    <source>
        <dbReference type="ARBA" id="ARBA00007742"/>
    </source>
</evidence>
<evidence type="ECO:0000313" key="9">
    <source>
        <dbReference type="RefSeq" id="XP_019618916.1"/>
    </source>
</evidence>
<feature type="transmembrane region" description="Helical" evidence="6">
    <location>
        <begin position="121"/>
        <end position="139"/>
    </location>
</feature>
<evidence type="ECO:0000256" key="3">
    <source>
        <dbReference type="ARBA" id="ARBA00022692"/>
    </source>
</evidence>
<dbReference type="RefSeq" id="XP_019618916.1">
    <property type="nucleotide sequence ID" value="XM_019763357.1"/>
</dbReference>
<sequence length="415" mass="47743">MFQLLPWTFAVDTVHFWVHYGLVFLGFLLGGVTILVQLSKPAPYGKFDQGNSESWGVTINQRLGHILSDATPGVLLFLLVFFLYGTERQYTNYVFLGLWQAHYIHRGIIHPLVMRYSKAQVPLGITLGGLFPNCIFSFLCADWISSARYPDQYYYDPRFIIGLLLFVFGYVTNKWADLKLRSLRRQKGTDGAGRAQTTFESWGVTINQRLGHILSDATPGVLLFLLVFFLYGTERQYTNYVFLGLWQAHYIHRGIIHPLVMRYSKAQVPLGITLGGLFPNCIFSFLCADWISSARYPDQYYYDPRFIIGLLLFVFGYVTNKWADLKLRSLRRQKGSNGYYIPSGGLFELVACPNYFGELVEWLGWAVGTWSLSGLAWMLFGCATFVPRAAHTRKWYCEQFMEYPRGRKALIPFVY</sequence>
<feature type="transmembrane region" description="Helical" evidence="6">
    <location>
        <begin position="16"/>
        <end position="36"/>
    </location>
</feature>
<evidence type="ECO:0000256" key="5">
    <source>
        <dbReference type="ARBA" id="ARBA00023136"/>
    </source>
</evidence>
<feature type="transmembrane region" description="Helical" evidence="6">
    <location>
        <begin position="268"/>
        <end position="288"/>
    </location>
</feature>
<comment type="subcellular location">
    <subcellularLocation>
        <location evidence="1">Membrane</location>
        <topology evidence="1">Multi-pass membrane protein</topology>
    </subcellularLocation>
</comment>
<gene>
    <name evidence="9" type="primary">LOC109465868</name>
</gene>
<dbReference type="Gene3D" id="1.20.120.1630">
    <property type="match status" value="1"/>
</dbReference>
<dbReference type="GO" id="GO:0016020">
    <property type="term" value="C:membrane"/>
    <property type="evidence" value="ECO:0007669"/>
    <property type="project" value="UniProtKB-SubCell"/>
</dbReference>
<feature type="transmembrane region" description="Helical" evidence="6">
    <location>
        <begin position="159"/>
        <end position="176"/>
    </location>
</feature>
<evidence type="ECO:0000256" key="6">
    <source>
        <dbReference type="SAM" id="Phobius"/>
    </source>
</evidence>
<proteinExistence type="inferred from homology"/>
<keyword evidence="5 6" id="KW-0472">Membrane</keyword>
<feature type="transmembrane region" description="Helical" evidence="6">
    <location>
        <begin position="213"/>
        <end position="231"/>
    </location>
</feature>
<dbReference type="InterPro" id="IPR039357">
    <property type="entry name" value="SRD5A/TECR"/>
</dbReference>
<dbReference type="GeneID" id="109465868"/>
<feature type="transmembrane region" description="Helical" evidence="6">
    <location>
        <begin position="300"/>
        <end position="318"/>
    </location>
</feature>
<protein>
    <submittedName>
        <fullName evidence="9">Steroid 5-alpha-reductase DET2-like</fullName>
    </submittedName>
</protein>
<dbReference type="Proteomes" id="UP000515135">
    <property type="component" value="Unplaced"/>
</dbReference>
<dbReference type="AlphaFoldDB" id="A0A6P4YP04"/>
<keyword evidence="4 6" id="KW-1133">Transmembrane helix</keyword>
<dbReference type="FunFam" id="1.20.120.1630:FF:000014">
    <property type="entry name" value="Steroid 5-alpha reductase, putative"/>
    <property type="match status" value="1"/>
</dbReference>
<dbReference type="OrthoDB" id="5788137at2759"/>
<dbReference type="GO" id="GO:0016627">
    <property type="term" value="F:oxidoreductase activity, acting on the CH-CH group of donors"/>
    <property type="evidence" value="ECO:0007669"/>
    <property type="project" value="InterPro"/>
</dbReference>
<evidence type="ECO:0000313" key="8">
    <source>
        <dbReference type="Proteomes" id="UP000515135"/>
    </source>
</evidence>
<dbReference type="KEGG" id="bbel:109465868"/>
<evidence type="ECO:0000256" key="1">
    <source>
        <dbReference type="ARBA" id="ARBA00004141"/>
    </source>
</evidence>
<keyword evidence="3 6" id="KW-0812">Transmembrane</keyword>
<organism evidence="8 9">
    <name type="scientific">Branchiostoma belcheri</name>
    <name type="common">Amphioxus</name>
    <dbReference type="NCBI Taxonomy" id="7741"/>
    <lineage>
        <taxon>Eukaryota</taxon>
        <taxon>Metazoa</taxon>
        <taxon>Chordata</taxon>
        <taxon>Cephalochordata</taxon>
        <taxon>Leptocardii</taxon>
        <taxon>Amphioxiformes</taxon>
        <taxon>Branchiostomatidae</taxon>
        <taxon>Branchiostoma</taxon>
    </lineage>
</organism>
<dbReference type="InterPro" id="IPR001104">
    <property type="entry name" value="3-oxo-5_a-steroid_4-DH_C"/>
</dbReference>